<dbReference type="SUPFAM" id="SSF56634">
    <property type="entry name" value="Heme-dependent catalase-like"/>
    <property type="match status" value="1"/>
</dbReference>
<evidence type="ECO:0008006" key="3">
    <source>
        <dbReference type="Google" id="ProtNLM"/>
    </source>
</evidence>
<accession>A0A510V9G8</accession>
<dbReference type="GO" id="GO:0020037">
    <property type="term" value="F:heme binding"/>
    <property type="evidence" value="ECO:0007669"/>
    <property type="project" value="InterPro"/>
</dbReference>
<evidence type="ECO:0000313" key="2">
    <source>
        <dbReference type="Proteomes" id="UP000321118"/>
    </source>
</evidence>
<name>A0A510V9G8_9CELL</name>
<proteinExistence type="predicted"/>
<dbReference type="Proteomes" id="UP000321118">
    <property type="component" value="Unassembled WGS sequence"/>
</dbReference>
<evidence type="ECO:0000313" key="1">
    <source>
        <dbReference type="EMBL" id="GEK22611.1"/>
    </source>
</evidence>
<sequence>MQAGGPRWWGAAPDAALTAAGAVLALLTRGVRAVRRDDRPLHPRGVVLRGTLRTGVDPDAPGAVPAYDGPVVVRVSRSAGLPPPLPDVHGLAFRWQTAGRTNDVLLSSTGTGRIGRFVLAARRSPWSGSLGSVMPFRTDDGPVVLAARPAPASGPRPEHVVDVELLSARSDGPWHRWGRLTAAVEEPTDPRFDPVLHAPDGLGTYRWAAVLRLPSYRAARGRGLDHPLNRPR</sequence>
<keyword evidence="2" id="KW-1185">Reference proteome</keyword>
<comment type="caution">
    <text evidence="1">The sequence shown here is derived from an EMBL/GenBank/DDBJ whole genome shotgun (WGS) entry which is preliminary data.</text>
</comment>
<reference evidence="1 2" key="1">
    <citation type="submission" date="2019-07" db="EMBL/GenBank/DDBJ databases">
        <title>Whole genome shotgun sequence of Cellulomonas xylanilytica NBRC 101102.</title>
        <authorList>
            <person name="Hosoyama A."/>
            <person name="Uohara A."/>
            <person name="Ohji S."/>
            <person name="Ichikawa N."/>
        </authorList>
    </citation>
    <scope>NUCLEOTIDE SEQUENCE [LARGE SCALE GENOMIC DNA]</scope>
    <source>
        <strain evidence="1 2">NBRC 101102</strain>
    </source>
</reference>
<protein>
    <recommendedName>
        <fullName evidence="3">Phosphodiesterase</fullName>
    </recommendedName>
</protein>
<organism evidence="1 2">
    <name type="scientific">Cellulomonas xylanilytica</name>
    <dbReference type="NCBI Taxonomy" id="233583"/>
    <lineage>
        <taxon>Bacteria</taxon>
        <taxon>Bacillati</taxon>
        <taxon>Actinomycetota</taxon>
        <taxon>Actinomycetes</taxon>
        <taxon>Micrococcales</taxon>
        <taxon>Cellulomonadaceae</taxon>
        <taxon>Cellulomonas</taxon>
    </lineage>
</organism>
<dbReference type="OrthoDB" id="3368165at2"/>
<dbReference type="InterPro" id="IPR020835">
    <property type="entry name" value="Catalase_sf"/>
</dbReference>
<dbReference type="RefSeq" id="WP_146928881.1">
    <property type="nucleotide sequence ID" value="NZ_BJUB01000010.1"/>
</dbReference>
<dbReference type="AlphaFoldDB" id="A0A510V9G8"/>
<dbReference type="EMBL" id="BJUB01000010">
    <property type="protein sequence ID" value="GEK22611.1"/>
    <property type="molecule type" value="Genomic_DNA"/>
</dbReference>
<gene>
    <name evidence="1" type="ORF">CXY01_31310</name>
</gene>